<dbReference type="AlphaFoldDB" id="A0A6L5XDR0"/>
<gene>
    <name evidence="1" type="ORF">FYJ29_03240</name>
</gene>
<accession>A0A6L5XDR0</accession>
<organism evidence="1 2">
    <name type="scientific">Sodaliphilus pleomorphus</name>
    <dbReference type="NCBI Taxonomy" id="2606626"/>
    <lineage>
        <taxon>Bacteria</taxon>
        <taxon>Pseudomonadati</taxon>
        <taxon>Bacteroidota</taxon>
        <taxon>Bacteroidia</taxon>
        <taxon>Bacteroidales</taxon>
        <taxon>Muribaculaceae</taxon>
        <taxon>Sodaliphilus</taxon>
    </lineage>
</organism>
<comment type="caution">
    <text evidence="1">The sequence shown here is derived from an EMBL/GenBank/DDBJ whole genome shotgun (WGS) entry which is preliminary data.</text>
</comment>
<protein>
    <submittedName>
        <fullName evidence="1">Uncharacterized protein</fullName>
    </submittedName>
</protein>
<dbReference type="Proteomes" id="UP000483362">
    <property type="component" value="Unassembled WGS sequence"/>
</dbReference>
<dbReference type="RefSeq" id="WP_154328246.1">
    <property type="nucleotide sequence ID" value="NZ_CP045696.1"/>
</dbReference>
<keyword evidence="2" id="KW-1185">Reference proteome</keyword>
<name>A0A6L5XDR0_9BACT</name>
<evidence type="ECO:0000313" key="2">
    <source>
        <dbReference type="Proteomes" id="UP000483362"/>
    </source>
</evidence>
<proteinExistence type="predicted"/>
<sequence length="136" mass="15425">MISDIEVKDNLFQFIKGSELANSVTGVLSKTIRPKNSDKEDIVISILSNQSAQIQEVFVNVNIYVKDLSITKNGSTQNEMNVGRCREICRLAFDLLETGSGENFRFEIDTQRVIAVDDIQHHVINNKILYKHINDN</sequence>
<reference evidence="1 2" key="1">
    <citation type="submission" date="2019-08" db="EMBL/GenBank/DDBJ databases">
        <title>In-depth cultivation of the pig gut microbiome towards novel bacterial diversity and tailored functional studies.</title>
        <authorList>
            <person name="Wylensek D."/>
            <person name="Hitch T.C.A."/>
            <person name="Clavel T."/>
        </authorList>
    </citation>
    <scope>NUCLEOTIDE SEQUENCE [LARGE SCALE GENOMIC DNA]</scope>
    <source>
        <strain evidence="1 2">Oil-RF-744-WCA-WT-10</strain>
    </source>
</reference>
<evidence type="ECO:0000313" key="1">
    <source>
        <dbReference type="EMBL" id="MSS16782.1"/>
    </source>
</evidence>
<dbReference type="EMBL" id="VULT01000004">
    <property type="protein sequence ID" value="MSS16782.1"/>
    <property type="molecule type" value="Genomic_DNA"/>
</dbReference>